<comment type="caution">
    <text evidence="1">The sequence shown here is derived from an EMBL/GenBank/DDBJ whole genome shotgun (WGS) entry which is preliminary data.</text>
</comment>
<proteinExistence type="predicted"/>
<evidence type="ECO:0000313" key="2">
    <source>
        <dbReference type="Proteomes" id="UP000824120"/>
    </source>
</evidence>
<sequence length="224" mass="25051">MGRLADFLGVLEPCQGLNNNKCEETDLERFIQRNLWPWKQIWKINAPYKVASSLASEARIPINGNGGKPLQLAYGRQFGGSETLAVLKIKDQDESEQPDHRVLETDYKTKGRLKPSGKLHDENSYSLAFGTGSIHKDHLSTSSKVTKTISSTSSLTIHEVDEMVSMNSASLKNNNIPSEMGAASLKKAQELYWQFEEDQPTPNEPTSVPNQMHRLPFVLKHGLM</sequence>
<organism evidence="1 2">
    <name type="scientific">Solanum commersonii</name>
    <name type="common">Commerson's wild potato</name>
    <name type="synonym">Commerson's nightshade</name>
    <dbReference type="NCBI Taxonomy" id="4109"/>
    <lineage>
        <taxon>Eukaryota</taxon>
        <taxon>Viridiplantae</taxon>
        <taxon>Streptophyta</taxon>
        <taxon>Embryophyta</taxon>
        <taxon>Tracheophyta</taxon>
        <taxon>Spermatophyta</taxon>
        <taxon>Magnoliopsida</taxon>
        <taxon>eudicotyledons</taxon>
        <taxon>Gunneridae</taxon>
        <taxon>Pentapetalae</taxon>
        <taxon>asterids</taxon>
        <taxon>lamiids</taxon>
        <taxon>Solanales</taxon>
        <taxon>Solanaceae</taxon>
        <taxon>Solanoideae</taxon>
        <taxon>Solaneae</taxon>
        <taxon>Solanum</taxon>
    </lineage>
</organism>
<accession>A0A9J5W5K3</accession>
<dbReference type="AlphaFoldDB" id="A0A9J5W5K3"/>
<evidence type="ECO:0000313" key="1">
    <source>
        <dbReference type="EMBL" id="KAG5570867.1"/>
    </source>
</evidence>
<protein>
    <submittedName>
        <fullName evidence="1">Uncharacterized protein</fullName>
    </submittedName>
</protein>
<dbReference type="Proteomes" id="UP000824120">
    <property type="component" value="Chromosome 12"/>
</dbReference>
<keyword evidence="2" id="KW-1185">Reference proteome</keyword>
<name>A0A9J5W5K3_SOLCO</name>
<gene>
    <name evidence="1" type="ORF">H5410_060633</name>
</gene>
<dbReference type="EMBL" id="JACXVP010000012">
    <property type="protein sequence ID" value="KAG5570867.1"/>
    <property type="molecule type" value="Genomic_DNA"/>
</dbReference>
<reference evidence="1 2" key="1">
    <citation type="submission" date="2020-09" db="EMBL/GenBank/DDBJ databases">
        <title>De no assembly of potato wild relative species, Solanum commersonii.</title>
        <authorList>
            <person name="Cho K."/>
        </authorList>
    </citation>
    <scope>NUCLEOTIDE SEQUENCE [LARGE SCALE GENOMIC DNA]</scope>
    <source>
        <strain evidence="1">LZ3.2</strain>
        <tissue evidence="1">Leaf</tissue>
    </source>
</reference>